<evidence type="ECO:0000313" key="12">
    <source>
        <dbReference type="Proteomes" id="UP001176021"/>
    </source>
</evidence>
<keyword evidence="12" id="KW-1185">Reference proteome</keyword>
<feature type="domain" description="N-(5'phosphoribosyl) anthranilate isomerase (PRAI)" evidence="10">
    <location>
        <begin position="5"/>
        <end position="197"/>
    </location>
</feature>
<dbReference type="RefSeq" id="WP_301999307.1">
    <property type="nucleotide sequence ID" value="NZ_JAMJEV010000005.1"/>
</dbReference>
<keyword evidence="8 9" id="KW-0413">Isomerase</keyword>
<dbReference type="EC" id="5.3.1.24" evidence="3 9"/>
<dbReference type="HAMAP" id="MF_00135">
    <property type="entry name" value="PRAI"/>
    <property type="match status" value="1"/>
</dbReference>
<comment type="similarity">
    <text evidence="9">Belongs to the TrpF family.</text>
</comment>
<evidence type="ECO:0000256" key="7">
    <source>
        <dbReference type="ARBA" id="ARBA00023141"/>
    </source>
</evidence>
<organism evidence="11 12">
    <name type="scientific">Desulfosporosinus nitroreducens</name>
    <dbReference type="NCBI Taxonomy" id="2018668"/>
    <lineage>
        <taxon>Bacteria</taxon>
        <taxon>Bacillati</taxon>
        <taxon>Bacillota</taxon>
        <taxon>Clostridia</taxon>
        <taxon>Eubacteriales</taxon>
        <taxon>Desulfitobacteriaceae</taxon>
        <taxon>Desulfosporosinus</taxon>
    </lineage>
</organism>
<dbReference type="Gene3D" id="3.20.20.70">
    <property type="entry name" value="Aldolase class I"/>
    <property type="match status" value="1"/>
</dbReference>
<gene>
    <name evidence="9" type="primary">trpF</name>
    <name evidence="11" type="ORF">M8H41_07690</name>
</gene>
<evidence type="ECO:0000256" key="8">
    <source>
        <dbReference type="ARBA" id="ARBA00023235"/>
    </source>
</evidence>
<comment type="pathway">
    <text evidence="2 9">Amino-acid biosynthesis; L-tryptophan biosynthesis; L-tryptophan from chorismate: step 3/5.</text>
</comment>
<evidence type="ECO:0000256" key="2">
    <source>
        <dbReference type="ARBA" id="ARBA00004664"/>
    </source>
</evidence>
<dbReference type="SUPFAM" id="SSF51366">
    <property type="entry name" value="Ribulose-phoshate binding barrel"/>
    <property type="match status" value="1"/>
</dbReference>
<comment type="catalytic activity">
    <reaction evidence="1 9">
        <text>N-(5-phospho-beta-D-ribosyl)anthranilate = 1-(2-carboxyphenylamino)-1-deoxy-D-ribulose 5-phosphate</text>
        <dbReference type="Rhea" id="RHEA:21540"/>
        <dbReference type="ChEBI" id="CHEBI:18277"/>
        <dbReference type="ChEBI" id="CHEBI:58613"/>
        <dbReference type="EC" id="5.3.1.24"/>
    </reaction>
</comment>
<evidence type="ECO:0000256" key="1">
    <source>
        <dbReference type="ARBA" id="ARBA00001164"/>
    </source>
</evidence>
<keyword evidence="6 9" id="KW-0822">Tryptophan biosynthesis</keyword>
<dbReference type="PANTHER" id="PTHR42894">
    <property type="entry name" value="N-(5'-PHOSPHORIBOSYL)ANTHRANILATE ISOMERASE"/>
    <property type="match status" value="1"/>
</dbReference>
<dbReference type="GO" id="GO:0016853">
    <property type="term" value="F:isomerase activity"/>
    <property type="evidence" value="ECO:0007669"/>
    <property type="project" value="UniProtKB-KW"/>
</dbReference>
<dbReference type="Pfam" id="PF00697">
    <property type="entry name" value="PRAI"/>
    <property type="match status" value="1"/>
</dbReference>
<protein>
    <recommendedName>
        <fullName evidence="4 9">N-(5'-phosphoribosyl)anthranilate isomerase</fullName>
        <shortName evidence="9">PRAI</shortName>
        <ecNumber evidence="3 9">5.3.1.24</ecNumber>
    </recommendedName>
</protein>
<keyword evidence="7 9" id="KW-0057">Aromatic amino acid biosynthesis</keyword>
<name>A0ABT8QNN2_9FIRM</name>
<evidence type="ECO:0000256" key="4">
    <source>
        <dbReference type="ARBA" id="ARBA00022272"/>
    </source>
</evidence>
<evidence type="ECO:0000256" key="5">
    <source>
        <dbReference type="ARBA" id="ARBA00022605"/>
    </source>
</evidence>
<dbReference type="EMBL" id="JAMJEV010000005">
    <property type="protein sequence ID" value="MDO0822730.1"/>
    <property type="molecule type" value="Genomic_DNA"/>
</dbReference>
<dbReference type="Proteomes" id="UP001176021">
    <property type="component" value="Unassembled WGS sequence"/>
</dbReference>
<evidence type="ECO:0000259" key="10">
    <source>
        <dbReference type="Pfam" id="PF00697"/>
    </source>
</evidence>
<sequence>MTKIKLCGLSRVCDIEAVNEAHPDYVGFVFADSKRRITPQDAFGLKELLDDKIQTVGVFVDETMEQILDICSIGIVDFIQLHGQENATYIERLQKESGKPVIKAVRVRSREDIKAAERLNCNYLLLDAFSEKSAGGTGETFDWKVVDTVQKPFFLAGGLNSRNILQAMSAVKPFGVDISSGVETDGFKDRGKILEIVRLIRSV</sequence>
<evidence type="ECO:0000256" key="3">
    <source>
        <dbReference type="ARBA" id="ARBA00012572"/>
    </source>
</evidence>
<dbReference type="InterPro" id="IPR013785">
    <property type="entry name" value="Aldolase_TIM"/>
</dbReference>
<evidence type="ECO:0000313" key="11">
    <source>
        <dbReference type="EMBL" id="MDO0822730.1"/>
    </source>
</evidence>
<dbReference type="InterPro" id="IPR011060">
    <property type="entry name" value="RibuloseP-bd_barrel"/>
</dbReference>
<evidence type="ECO:0000256" key="9">
    <source>
        <dbReference type="HAMAP-Rule" id="MF_00135"/>
    </source>
</evidence>
<dbReference type="PANTHER" id="PTHR42894:SF1">
    <property type="entry name" value="N-(5'-PHOSPHORIBOSYL)ANTHRANILATE ISOMERASE"/>
    <property type="match status" value="1"/>
</dbReference>
<dbReference type="InterPro" id="IPR044643">
    <property type="entry name" value="TrpF_fam"/>
</dbReference>
<dbReference type="InterPro" id="IPR001240">
    <property type="entry name" value="PRAI_dom"/>
</dbReference>
<accession>A0ABT8QNN2</accession>
<comment type="caution">
    <text evidence="11">The sequence shown here is derived from an EMBL/GenBank/DDBJ whole genome shotgun (WGS) entry which is preliminary data.</text>
</comment>
<proteinExistence type="inferred from homology"/>
<dbReference type="CDD" id="cd00405">
    <property type="entry name" value="PRAI"/>
    <property type="match status" value="1"/>
</dbReference>
<reference evidence="11" key="1">
    <citation type="submission" date="2022-05" db="EMBL/GenBank/DDBJ databases">
        <title>Expanded diversity of anoxic marine methylotrophy in a Black Sea sulfate reducing microorganism.</title>
        <authorList>
            <person name="Fischer P.Q."/>
            <person name="Stams A.J.M."/>
            <person name="Villanueva L."/>
            <person name="Sousa D.Z."/>
        </authorList>
    </citation>
    <scope>NUCLEOTIDE SEQUENCE</scope>
    <source>
        <strain evidence="11">P130</strain>
    </source>
</reference>
<evidence type="ECO:0000256" key="6">
    <source>
        <dbReference type="ARBA" id="ARBA00022822"/>
    </source>
</evidence>
<keyword evidence="5 9" id="KW-0028">Amino-acid biosynthesis</keyword>